<evidence type="ECO:0000256" key="2">
    <source>
        <dbReference type="ARBA" id="ARBA00022475"/>
    </source>
</evidence>
<dbReference type="InterPro" id="IPR023299">
    <property type="entry name" value="ATPase_P-typ_cyto_dom_N"/>
</dbReference>
<dbReference type="SMART" id="SM00831">
    <property type="entry name" value="Cation_ATPase_N"/>
    <property type="match status" value="1"/>
</dbReference>
<dbReference type="GO" id="GO:0019829">
    <property type="term" value="F:ATPase-coupled monoatomic cation transmembrane transporter activity"/>
    <property type="evidence" value="ECO:0007669"/>
    <property type="project" value="UniProtKB-ARBA"/>
</dbReference>
<dbReference type="PANTHER" id="PTHR43294:SF21">
    <property type="entry name" value="CATION TRANSPORTING ATPASE"/>
    <property type="match status" value="1"/>
</dbReference>
<dbReference type="GO" id="GO:1902600">
    <property type="term" value="P:proton transmembrane transport"/>
    <property type="evidence" value="ECO:0007669"/>
    <property type="project" value="TreeGrafter"/>
</dbReference>
<proteinExistence type="predicted"/>
<dbReference type="Pfam" id="PF00690">
    <property type="entry name" value="Cation_ATPase_N"/>
    <property type="match status" value="1"/>
</dbReference>
<protein>
    <recommendedName>
        <fullName evidence="11">Cation-transporting P-type ATPase N-terminal domain-containing protein</fullName>
    </recommendedName>
</protein>
<dbReference type="InterPro" id="IPR018303">
    <property type="entry name" value="ATPase_P-typ_P_site"/>
</dbReference>
<gene>
    <name evidence="12" type="ORF">S03H2_03720</name>
</gene>
<keyword evidence="2" id="KW-1003">Cell membrane</keyword>
<dbReference type="GO" id="GO:0046873">
    <property type="term" value="F:metal ion transmembrane transporter activity"/>
    <property type="evidence" value="ECO:0007669"/>
    <property type="project" value="UniProtKB-ARBA"/>
</dbReference>
<keyword evidence="6" id="KW-0067">ATP-binding</keyword>
<evidence type="ECO:0000256" key="3">
    <source>
        <dbReference type="ARBA" id="ARBA00022692"/>
    </source>
</evidence>
<dbReference type="Pfam" id="PF00122">
    <property type="entry name" value="E1-E2_ATPase"/>
    <property type="match status" value="1"/>
</dbReference>
<feature type="transmembrane region" description="Helical" evidence="10">
    <location>
        <begin position="223"/>
        <end position="244"/>
    </location>
</feature>
<dbReference type="InterPro" id="IPR001757">
    <property type="entry name" value="P_typ_ATPase"/>
</dbReference>
<evidence type="ECO:0000259" key="11">
    <source>
        <dbReference type="SMART" id="SM00831"/>
    </source>
</evidence>
<feature type="non-terminal residue" evidence="12">
    <location>
        <position position="483"/>
    </location>
</feature>
<dbReference type="GO" id="GO:0005886">
    <property type="term" value="C:plasma membrane"/>
    <property type="evidence" value="ECO:0007669"/>
    <property type="project" value="UniProtKB-SubCell"/>
</dbReference>
<dbReference type="InterPro" id="IPR023298">
    <property type="entry name" value="ATPase_P-typ_TM_dom_sf"/>
</dbReference>
<feature type="transmembrane region" description="Helical" evidence="10">
    <location>
        <begin position="31"/>
        <end position="54"/>
    </location>
</feature>
<keyword evidence="5" id="KW-0547">Nucleotide-binding</keyword>
<dbReference type="PROSITE" id="PS00154">
    <property type="entry name" value="ATPASE_E1_E2"/>
    <property type="match status" value="1"/>
</dbReference>
<keyword evidence="8 10" id="KW-1133">Transmembrane helix</keyword>
<dbReference type="GO" id="GO:0005524">
    <property type="term" value="F:ATP binding"/>
    <property type="evidence" value="ECO:0007669"/>
    <property type="project" value="UniProtKB-KW"/>
</dbReference>
<dbReference type="InterPro" id="IPR050510">
    <property type="entry name" value="Cation_transp_ATPase_P-type"/>
</dbReference>
<dbReference type="PRINTS" id="PR00119">
    <property type="entry name" value="CATATPASE"/>
</dbReference>
<dbReference type="PRINTS" id="PR00121">
    <property type="entry name" value="NAKATPASE"/>
</dbReference>
<evidence type="ECO:0000256" key="10">
    <source>
        <dbReference type="SAM" id="Phobius"/>
    </source>
</evidence>
<evidence type="ECO:0000256" key="7">
    <source>
        <dbReference type="ARBA" id="ARBA00022967"/>
    </source>
</evidence>
<feature type="transmembrane region" description="Helical" evidence="10">
    <location>
        <begin position="250"/>
        <end position="278"/>
    </location>
</feature>
<dbReference type="Gene3D" id="3.40.1110.10">
    <property type="entry name" value="Calcium-transporting ATPase, cytoplasmic domain N"/>
    <property type="match status" value="1"/>
</dbReference>
<dbReference type="GO" id="GO:0016887">
    <property type="term" value="F:ATP hydrolysis activity"/>
    <property type="evidence" value="ECO:0007669"/>
    <property type="project" value="InterPro"/>
</dbReference>
<dbReference type="InterPro" id="IPR004014">
    <property type="entry name" value="ATPase_P-typ_cation-transptr_N"/>
</dbReference>
<feature type="non-terminal residue" evidence="12">
    <location>
        <position position="1"/>
    </location>
</feature>
<feature type="transmembrane region" description="Helical" evidence="10">
    <location>
        <begin position="60"/>
        <end position="80"/>
    </location>
</feature>
<dbReference type="InterPro" id="IPR008250">
    <property type="entry name" value="ATPase_P-typ_transduc_dom_A_sf"/>
</dbReference>
<evidence type="ECO:0000256" key="9">
    <source>
        <dbReference type="ARBA" id="ARBA00023136"/>
    </source>
</evidence>
<keyword evidence="4" id="KW-0479">Metal-binding</keyword>
<dbReference type="GO" id="GO:0046872">
    <property type="term" value="F:metal ion binding"/>
    <property type="evidence" value="ECO:0007669"/>
    <property type="project" value="UniProtKB-KW"/>
</dbReference>
<dbReference type="FunFam" id="2.70.150.10:FF:000016">
    <property type="entry name" value="Calcium-transporting P-type ATPase putative"/>
    <property type="match status" value="1"/>
</dbReference>
<feature type="domain" description="Cation-transporting P-type ATPase N-terminal" evidence="11">
    <location>
        <begin position="2"/>
        <end position="55"/>
    </location>
</feature>
<comment type="caution">
    <text evidence="12">The sequence shown here is derived from an EMBL/GenBank/DDBJ whole genome shotgun (WGS) entry which is preliminary data.</text>
</comment>
<dbReference type="EMBL" id="BARU01001406">
    <property type="protein sequence ID" value="GAH31032.1"/>
    <property type="molecule type" value="Genomic_DNA"/>
</dbReference>
<dbReference type="InterPro" id="IPR059000">
    <property type="entry name" value="ATPase_P-type_domA"/>
</dbReference>
<dbReference type="FunFam" id="3.40.50.1000:FF:000001">
    <property type="entry name" value="Phospholipid-transporting ATPase IC"/>
    <property type="match status" value="1"/>
</dbReference>
<keyword evidence="7" id="KW-1278">Translocase</keyword>
<dbReference type="Pfam" id="PF13246">
    <property type="entry name" value="Cation_ATPase"/>
    <property type="match status" value="1"/>
</dbReference>
<evidence type="ECO:0000256" key="1">
    <source>
        <dbReference type="ARBA" id="ARBA00004651"/>
    </source>
</evidence>
<evidence type="ECO:0000256" key="4">
    <source>
        <dbReference type="ARBA" id="ARBA00022723"/>
    </source>
</evidence>
<comment type="subcellular location">
    <subcellularLocation>
        <location evidence="1">Cell membrane</location>
        <topology evidence="1">Multi-pass membrane protein</topology>
    </subcellularLocation>
</comment>
<evidence type="ECO:0000256" key="5">
    <source>
        <dbReference type="ARBA" id="ARBA00022741"/>
    </source>
</evidence>
<dbReference type="SUPFAM" id="SSF81660">
    <property type="entry name" value="Metal cation-transporting ATPase, ATP-binding domain N"/>
    <property type="match status" value="1"/>
</dbReference>
<organism evidence="12">
    <name type="scientific">marine sediment metagenome</name>
    <dbReference type="NCBI Taxonomy" id="412755"/>
    <lineage>
        <taxon>unclassified sequences</taxon>
        <taxon>metagenomes</taxon>
        <taxon>ecological metagenomes</taxon>
    </lineage>
</organism>
<dbReference type="GO" id="GO:0015662">
    <property type="term" value="F:P-type ion transporter activity"/>
    <property type="evidence" value="ECO:0007669"/>
    <property type="project" value="UniProtKB-ARBA"/>
</dbReference>
<dbReference type="InterPro" id="IPR023214">
    <property type="entry name" value="HAD_sf"/>
</dbReference>
<dbReference type="Gene3D" id="1.20.1110.10">
    <property type="entry name" value="Calcium-transporting ATPase, transmembrane domain"/>
    <property type="match status" value="1"/>
</dbReference>
<sequence>AGLTSSEAKARLEKYGYNELVVKKQGPLIRFLLQFHNALLYVLMAAVLICLFLGKFMDMYVVIGVILATVVIGFIQEGKAEASLEALKKMLVPECTVLRDNEKKIIATRETVPGDVVLLEGGDRVPADLRLFSVKNLSADEAALTGESVPVDKDVDPILKPDLSPGQQRCLCFNGTFITRGRGQGVVVGTGKQTEIGKIAGMMEETKKVTPPIVKKIADFIKLIIITCISFGIINFILGTVLGYDIGYMLLATAGMIVAMIPEGLAAAIIAAFAVGAMHMARRNALIRRLPAAETLGCTTVICSDKTGTLTKNEMTVVRIYCGGRDYQVSGVGYEPSGEFSQGNNPVQIDKGLIETLTAGYLCNNATLVKEEEGYNIKGDPTEGALIVSAAKAGITKSSPRLDEIPFESEQQYMATLHRGETGNIIYVKGSPEGVLRMCQSQLTDGGIEPLRSEAILERADGMARDALRLLGMAYKRVDKGKT</sequence>
<keyword evidence="3 10" id="KW-0812">Transmembrane</keyword>
<evidence type="ECO:0000256" key="6">
    <source>
        <dbReference type="ARBA" id="ARBA00022840"/>
    </source>
</evidence>
<reference evidence="12" key="1">
    <citation type="journal article" date="2014" name="Front. Microbiol.">
        <title>High frequency of phylogenetically diverse reductive dehalogenase-homologous genes in deep subseafloor sedimentary metagenomes.</title>
        <authorList>
            <person name="Kawai M."/>
            <person name="Futagami T."/>
            <person name="Toyoda A."/>
            <person name="Takaki Y."/>
            <person name="Nishi S."/>
            <person name="Hori S."/>
            <person name="Arai W."/>
            <person name="Tsubouchi T."/>
            <person name="Morono Y."/>
            <person name="Uchiyama I."/>
            <person name="Ito T."/>
            <person name="Fujiyama A."/>
            <person name="Inagaki F."/>
            <person name="Takami H."/>
        </authorList>
    </citation>
    <scope>NUCLEOTIDE SEQUENCE</scope>
    <source>
        <strain evidence="12">Expedition CK06-06</strain>
    </source>
</reference>
<evidence type="ECO:0000256" key="8">
    <source>
        <dbReference type="ARBA" id="ARBA00022989"/>
    </source>
</evidence>
<dbReference type="Gene3D" id="2.70.150.10">
    <property type="entry name" value="Calcium-transporting ATPase, cytoplasmic transduction domain A"/>
    <property type="match status" value="1"/>
</dbReference>
<accession>X1EEL0</accession>
<dbReference type="SUPFAM" id="SSF81665">
    <property type="entry name" value="Calcium ATPase, transmembrane domain M"/>
    <property type="match status" value="1"/>
</dbReference>
<keyword evidence="9 10" id="KW-0472">Membrane</keyword>
<dbReference type="PANTHER" id="PTHR43294">
    <property type="entry name" value="SODIUM/POTASSIUM-TRANSPORTING ATPASE SUBUNIT ALPHA"/>
    <property type="match status" value="1"/>
</dbReference>
<name>X1EEL0_9ZZZZ</name>
<evidence type="ECO:0000313" key="12">
    <source>
        <dbReference type="EMBL" id="GAH31032.1"/>
    </source>
</evidence>
<dbReference type="SUPFAM" id="SSF81653">
    <property type="entry name" value="Calcium ATPase, transduction domain A"/>
    <property type="match status" value="1"/>
</dbReference>
<dbReference type="Gene3D" id="3.40.50.1000">
    <property type="entry name" value="HAD superfamily/HAD-like"/>
    <property type="match status" value="1"/>
</dbReference>
<dbReference type="NCBIfam" id="TIGR01494">
    <property type="entry name" value="ATPase_P-type"/>
    <property type="match status" value="1"/>
</dbReference>
<dbReference type="AlphaFoldDB" id="X1EEL0"/>